<dbReference type="AlphaFoldDB" id="I1YIR0"/>
<dbReference type="PATRIC" id="fig|754477.3.peg.1632"/>
<dbReference type="SUPFAM" id="SSF103473">
    <property type="entry name" value="MFS general substrate transporter"/>
    <property type="match status" value="1"/>
</dbReference>
<protein>
    <submittedName>
        <fullName evidence="8">Long-chain-fatty-acid--CoA ligase</fullName>
        <ecNumber evidence="8">6.2.1.3</ecNumber>
    </submittedName>
</protein>
<organism evidence="8 9">
    <name type="scientific">Methylophaga frappieri (strain ATCC BAA-2434 / DSM 25690 / JAM7)</name>
    <dbReference type="NCBI Taxonomy" id="754477"/>
    <lineage>
        <taxon>Bacteria</taxon>
        <taxon>Pseudomonadati</taxon>
        <taxon>Pseudomonadota</taxon>
        <taxon>Gammaproteobacteria</taxon>
        <taxon>Thiotrichales</taxon>
        <taxon>Piscirickettsiaceae</taxon>
        <taxon>Methylophaga</taxon>
    </lineage>
</organism>
<feature type="transmembrane region" description="Helical" evidence="7">
    <location>
        <begin position="271"/>
        <end position="291"/>
    </location>
</feature>
<keyword evidence="6 7" id="KW-0472">Membrane</keyword>
<sequence precursor="true">MPKNISGLIPFLLVAFINAMVDLGHKITIQNTLFKVYDDATQVALTAVVNALILLPFILLFTPAGFLSDRFAKPKIMRWSACSAVFITSMITLCYYQGWFQAAFGFTFILAVQSAIYSPAKYGYIREVADNTQLAPANGFLQATTIIAILTGIFVFTIFFELLLTGQSDLTETNVIRQIAPLGWLLIALSLLELWLTTRLPRLPAANPALQYDWQAYRRGYLLRENLKQLRRSTLIWRCILGLSVFWGVSQTMLAVFPAFAKMVLNETNTIVIQGLLACSGIGIIVGSLLAGRLCRQAIRYSLILIGGAGMVIALTAIPSIQNVSGYAIAIIGFGFAGGLFIIPLNALIQKTAPKAKLGTILAGNNWIQNLTMVSFLLVTWIIASYQLSSTLFLQFLPWLTLILLAPILFKLKKNMRS</sequence>
<name>I1YIR0_METFJ</name>
<dbReference type="GO" id="GO:0005886">
    <property type="term" value="C:plasma membrane"/>
    <property type="evidence" value="ECO:0007669"/>
    <property type="project" value="UniProtKB-SubCell"/>
</dbReference>
<feature type="transmembrane region" description="Helical" evidence="7">
    <location>
        <begin position="76"/>
        <end position="93"/>
    </location>
</feature>
<comment type="subcellular location">
    <subcellularLocation>
        <location evidence="1">Cell membrane</location>
        <topology evidence="1">Multi-pass membrane protein</topology>
    </subcellularLocation>
</comment>
<keyword evidence="9" id="KW-1185">Reference proteome</keyword>
<evidence type="ECO:0000256" key="2">
    <source>
        <dbReference type="ARBA" id="ARBA00022448"/>
    </source>
</evidence>
<accession>I1YIR0</accession>
<dbReference type="RefSeq" id="WP_014704223.1">
    <property type="nucleotide sequence ID" value="NC_017856.1"/>
</dbReference>
<evidence type="ECO:0000313" key="8">
    <source>
        <dbReference type="EMBL" id="AFJ02803.1"/>
    </source>
</evidence>
<feature type="transmembrane region" description="Helical" evidence="7">
    <location>
        <begin position="175"/>
        <end position="196"/>
    </location>
</feature>
<evidence type="ECO:0000256" key="1">
    <source>
        <dbReference type="ARBA" id="ARBA00004651"/>
    </source>
</evidence>
<dbReference type="EMBL" id="CP003380">
    <property type="protein sequence ID" value="AFJ02803.1"/>
    <property type="molecule type" value="Genomic_DNA"/>
</dbReference>
<dbReference type="GO" id="GO:0022857">
    <property type="term" value="F:transmembrane transporter activity"/>
    <property type="evidence" value="ECO:0007669"/>
    <property type="project" value="InterPro"/>
</dbReference>
<dbReference type="InterPro" id="IPR036259">
    <property type="entry name" value="MFS_trans_sf"/>
</dbReference>
<dbReference type="GO" id="GO:0004467">
    <property type="term" value="F:long-chain fatty acid-CoA ligase activity"/>
    <property type="evidence" value="ECO:0007669"/>
    <property type="project" value="UniProtKB-EC"/>
</dbReference>
<dbReference type="Pfam" id="PF07690">
    <property type="entry name" value="MFS_1"/>
    <property type="match status" value="1"/>
</dbReference>
<evidence type="ECO:0000256" key="7">
    <source>
        <dbReference type="SAM" id="Phobius"/>
    </source>
</evidence>
<dbReference type="PANTHER" id="PTHR43266:SF2">
    <property type="entry name" value="MAJOR FACILITATOR SUPERFAMILY (MFS) PROFILE DOMAIN-CONTAINING PROTEIN"/>
    <property type="match status" value="1"/>
</dbReference>
<evidence type="ECO:0000256" key="5">
    <source>
        <dbReference type="ARBA" id="ARBA00022989"/>
    </source>
</evidence>
<evidence type="ECO:0000256" key="6">
    <source>
        <dbReference type="ARBA" id="ARBA00023136"/>
    </source>
</evidence>
<keyword evidence="5 7" id="KW-1133">Transmembrane helix</keyword>
<dbReference type="PROSITE" id="PS50096">
    <property type="entry name" value="IQ"/>
    <property type="match status" value="1"/>
</dbReference>
<dbReference type="OrthoDB" id="9803968at2"/>
<proteinExistence type="predicted"/>
<feature type="transmembrane region" description="Helical" evidence="7">
    <location>
        <begin position="235"/>
        <end position="259"/>
    </location>
</feature>
<gene>
    <name evidence="8" type="ordered locus">Q7C_1655</name>
</gene>
<dbReference type="EC" id="6.2.1.3" evidence="8"/>
<feature type="transmembrane region" description="Helical" evidence="7">
    <location>
        <begin position="139"/>
        <end position="163"/>
    </location>
</feature>
<dbReference type="InterPro" id="IPR011701">
    <property type="entry name" value="MFS"/>
</dbReference>
<keyword evidence="4 7" id="KW-0812">Transmembrane</keyword>
<dbReference type="STRING" id="754477.Q7C_1655"/>
<keyword evidence="2" id="KW-0813">Transport</keyword>
<dbReference type="Gene3D" id="1.20.1250.20">
    <property type="entry name" value="MFS general substrate transporter like domains"/>
    <property type="match status" value="1"/>
</dbReference>
<evidence type="ECO:0000313" key="9">
    <source>
        <dbReference type="Proteomes" id="UP000009145"/>
    </source>
</evidence>
<dbReference type="eggNOG" id="COG2814">
    <property type="taxonomic scope" value="Bacteria"/>
</dbReference>
<dbReference type="Proteomes" id="UP000009145">
    <property type="component" value="Chromosome"/>
</dbReference>
<evidence type="ECO:0000256" key="4">
    <source>
        <dbReference type="ARBA" id="ARBA00022692"/>
    </source>
</evidence>
<dbReference type="HOGENOM" id="CLU_656896_0_0_6"/>
<feature type="transmembrane region" description="Helical" evidence="7">
    <location>
        <begin position="43"/>
        <end position="64"/>
    </location>
</feature>
<feature type="transmembrane region" description="Helical" evidence="7">
    <location>
        <begin position="392"/>
        <end position="410"/>
    </location>
</feature>
<dbReference type="KEGG" id="mec:Q7C_1655"/>
<feature type="transmembrane region" description="Helical" evidence="7">
    <location>
        <begin position="327"/>
        <end position="347"/>
    </location>
</feature>
<feature type="transmembrane region" description="Helical" evidence="7">
    <location>
        <begin position="367"/>
        <end position="386"/>
    </location>
</feature>
<keyword evidence="8" id="KW-0436">Ligase</keyword>
<feature type="transmembrane region" description="Helical" evidence="7">
    <location>
        <begin position="303"/>
        <end position="321"/>
    </location>
</feature>
<evidence type="ECO:0000256" key="3">
    <source>
        <dbReference type="ARBA" id="ARBA00022475"/>
    </source>
</evidence>
<keyword evidence="3" id="KW-1003">Cell membrane</keyword>
<dbReference type="PANTHER" id="PTHR43266">
    <property type="entry name" value="MACROLIDE-EFFLUX PROTEIN"/>
    <property type="match status" value="1"/>
</dbReference>
<feature type="transmembrane region" description="Helical" evidence="7">
    <location>
        <begin position="99"/>
        <end position="118"/>
    </location>
</feature>
<reference evidence="8 9" key="1">
    <citation type="journal article" date="2012" name="J. Bacteriol.">
        <title>Complete genome sequences of Methylophaga sp. strain JAM1 and Methylophaga sp. strain JAM7.</title>
        <authorList>
            <person name="Villeneuve C."/>
            <person name="Martineau C."/>
            <person name="Mauffrey F."/>
            <person name="Villemur R."/>
        </authorList>
    </citation>
    <scope>NUCLEOTIDE SEQUENCE [LARGE SCALE GENOMIC DNA]</scope>
    <source>
        <strain evidence="8 9">JAM7</strain>
    </source>
</reference>